<gene>
    <name evidence="1" type="ORF">JF544_01645</name>
</gene>
<protein>
    <submittedName>
        <fullName evidence="1">Uncharacterized protein</fullName>
    </submittedName>
</protein>
<evidence type="ECO:0000313" key="2">
    <source>
        <dbReference type="Proteomes" id="UP000663970"/>
    </source>
</evidence>
<reference evidence="1 2" key="1">
    <citation type="submission" date="2020-12" db="EMBL/GenBank/DDBJ databases">
        <title>Oil enriched cultivation method for isolating marine PHA-producing bacteria.</title>
        <authorList>
            <person name="Zheng W."/>
            <person name="Yu S."/>
            <person name="Huang Y."/>
        </authorList>
    </citation>
    <scope>NUCLEOTIDE SEQUENCE [LARGE SCALE GENOMIC DNA]</scope>
    <source>
        <strain evidence="1 2">SY-2-6</strain>
    </source>
</reference>
<organism evidence="1 2">
    <name type="scientific">Halobacillus kuroshimensis</name>
    <dbReference type="NCBI Taxonomy" id="302481"/>
    <lineage>
        <taxon>Bacteria</taxon>
        <taxon>Bacillati</taxon>
        <taxon>Bacillota</taxon>
        <taxon>Bacilli</taxon>
        <taxon>Bacillales</taxon>
        <taxon>Bacillaceae</taxon>
        <taxon>Halobacillus</taxon>
    </lineage>
</organism>
<sequence length="57" mass="6650">MFLIERTRNGKVETLKDSSSHLTKTFATLLEAETFCTKLNRVIDSDKQWKVKESRFA</sequence>
<proteinExistence type="predicted"/>
<dbReference type="EMBL" id="JAEKJY010000001">
    <property type="protein sequence ID" value="MBN8233923.1"/>
    <property type="molecule type" value="Genomic_DNA"/>
</dbReference>
<comment type="caution">
    <text evidence="1">The sequence shown here is derived from an EMBL/GenBank/DDBJ whole genome shotgun (WGS) entry which is preliminary data.</text>
</comment>
<name>A0ABS3DRF3_9BACI</name>
<evidence type="ECO:0000313" key="1">
    <source>
        <dbReference type="EMBL" id="MBN8233923.1"/>
    </source>
</evidence>
<accession>A0ABS3DRF3</accession>
<keyword evidence="2" id="KW-1185">Reference proteome</keyword>
<dbReference type="Proteomes" id="UP000663970">
    <property type="component" value="Unassembled WGS sequence"/>
</dbReference>